<organism evidence="4 5">
    <name type="scientific">Streptomyces albiaxialis</name>
    <dbReference type="NCBI Taxonomy" id="329523"/>
    <lineage>
        <taxon>Bacteria</taxon>
        <taxon>Bacillati</taxon>
        <taxon>Actinomycetota</taxon>
        <taxon>Actinomycetes</taxon>
        <taxon>Kitasatosporales</taxon>
        <taxon>Streptomycetaceae</taxon>
        <taxon>Streptomyces</taxon>
    </lineage>
</organism>
<feature type="compositionally biased region" description="Pro residues" evidence="1">
    <location>
        <begin position="38"/>
        <end position="48"/>
    </location>
</feature>
<feature type="transmembrane region" description="Helical" evidence="2">
    <location>
        <begin position="55"/>
        <end position="77"/>
    </location>
</feature>
<feature type="region of interest" description="Disordered" evidence="1">
    <location>
        <begin position="79"/>
        <end position="146"/>
    </location>
</feature>
<feature type="compositionally biased region" description="Basic and acidic residues" evidence="1">
    <location>
        <begin position="271"/>
        <end position="280"/>
    </location>
</feature>
<gene>
    <name evidence="4" type="ORF">GCM10009801_76370</name>
</gene>
<comment type="caution">
    <text evidence="4">The sequence shown here is derived from an EMBL/GenBank/DDBJ whole genome shotgun (WGS) entry which is preliminary data.</text>
</comment>
<evidence type="ECO:0000313" key="4">
    <source>
        <dbReference type="EMBL" id="GAA2102393.1"/>
    </source>
</evidence>
<proteinExistence type="predicted"/>
<dbReference type="Pfam" id="PF10708">
    <property type="entry name" value="DUF2510"/>
    <property type="match status" value="1"/>
</dbReference>
<feature type="region of interest" description="Disordered" evidence="1">
    <location>
        <begin position="271"/>
        <end position="297"/>
    </location>
</feature>
<keyword evidence="2" id="KW-0812">Transmembrane</keyword>
<evidence type="ECO:0000259" key="3">
    <source>
        <dbReference type="Pfam" id="PF10708"/>
    </source>
</evidence>
<dbReference type="RefSeq" id="WP_344535453.1">
    <property type="nucleotide sequence ID" value="NZ_BAAAPE010000028.1"/>
</dbReference>
<protein>
    <submittedName>
        <fullName evidence="4">DUF2510 domain-containing protein</fullName>
    </submittedName>
</protein>
<accession>A0ABN2X2F1</accession>
<sequence length="297" mass="31188">MTTPPGWYPDPGQIPDHPPQERWWDGSAWTENRRPAAGFPPVPPPPPGRAGRGPLIAGLVGAVVLVAALAVGAVLLLGGTDDDSGGDEARPGSSAPKIPKDKEPAPDEEPPDEEPPTGEPELPTTPPDADRPAPADGVRLPKLNGWEGSGGSVMIGTYDCPGDAHEKCLRGGSSIVEAEGKGPAKEIAETDVERNAKSAYNADTYGGITSHKVIEKGKVKVAGEDGYRVRWKIKNKIKPDAYVESVAFPHPDGSGEMLVVRSGFDIHKDAPPLSDMDKLVDGVSRGSAQDDGSRENV</sequence>
<name>A0ABN2X2F1_9ACTN</name>
<feature type="compositionally biased region" description="Acidic residues" evidence="1">
    <location>
        <begin position="106"/>
        <end position="116"/>
    </location>
</feature>
<evidence type="ECO:0000256" key="2">
    <source>
        <dbReference type="SAM" id="Phobius"/>
    </source>
</evidence>
<keyword evidence="2" id="KW-1133">Transmembrane helix</keyword>
<dbReference type="EMBL" id="BAAAPE010000028">
    <property type="protein sequence ID" value="GAA2102393.1"/>
    <property type="molecule type" value="Genomic_DNA"/>
</dbReference>
<evidence type="ECO:0000256" key="1">
    <source>
        <dbReference type="SAM" id="MobiDB-lite"/>
    </source>
</evidence>
<dbReference type="Proteomes" id="UP001500016">
    <property type="component" value="Unassembled WGS sequence"/>
</dbReference>
<feature type="domain" description="DUF2510" evidence="3">
    <location>
        <begin position="5"/>
        <end position="38"/>
    </location>
</feature>
<keyword evidence="2" id="KW-0472">Membrane</keyword>
<feature type="region of interest" description="Disordered" evidence="1">
    <location>
        <begin position="1"/>
        <end position="54"/>
    </location>
</feature>
<dbReference type="InterPro" id="IPR018929">
    <property type="entry name" value="DUF2510"/>
</dbReference>
<evidence type="ECO:0000313" key="5">
    <source>
        <dbReference type="Proteomes" id="UP001500016"/>
    </source>
</evidence>
<reference evidence="4 5" key="1">
    <citation type="journal article" date="2019" name="Int. J. Syst. Evol. Microbiol.">
        <title>The Global Catalogue of Microorganisms (GCM) 10K type strain sequencing project: providing services to taxonomists for standard genome sequencing and annotation.</title>
        <authorList>
            <consortium name="The Broad Institute Genomics Platform"/>
            <consortium name="The Broad Institute Genome Sequencing Center for Infectious Disease"/>
            <person name="Wu L."/>
            <person name="Ma J."/>
        </authorList>
    </citation>
    <scope>NUCLEOTIDE SEQUENCE [LARGE SCALE GENOMIC DNA]</scope>
    <source>
        <strain evidence="4 5">JCM 15478</strain>
    </source>
</reference>
<keyword evidence="5" id="KW-1185">Reference proteome</keyword>